<proteinExistence type="predicted"/>
<sequence length="173" mass="19321">MAKEDQIDRKINAAIDQICTKFDNKFKEQNNQINAQRKEIAGLKQVNAYYVDNQLQWTRVVNELEQIKITMKDAFGSLRRPDSTSTTSAVKNAVVPLTNSQSMSQQGQLHQLDTPETSDRKFLLDSGASTHVCGDINRFITRQRLDTPKVIALAVADCTIGVVAILQSPSNNQ</sequence>
<evidence type="ECO:0000313" key="2">
    <source>
        <dbReference type="Proteomes" id="UP000239156"/>
    </source>
</evidence>
<comment type="caution">
    <text evidence="1">The sequence shown here is derived from an EMBL/GenBank/DDBJ whole genome shotgun (WGS) entry which is preliminary data.</text>
</comment>
<dbReference type="EMBL" id="PKSL01000063">
    <property type="protein sequence ID" value="POW08510.1"/>
    <property type="molecule type" value="Genomic_DNA"/>
</dbReference>
<keyword evidence="2" id="KW-1185">Reference proteome</keyword>
<dbReference type="VEuPathDB" id="FungiDB:PSHT_10181"/>
<protein>
    <submittedName>
        <fullName evidence="1">Uncharacterized protein</fullName>
    </submittedName>
</protein>
<dbReference type="AlphaFoldDB" id="A0A2S4VGK8"/>
<name>A0A2S4VGK8_9BASI</name>
<evidence type="ECO:0000313" key="1">
    <source>
        <dbReference type="EMBL" id="POW08510.1"/>
    </source>
</evidence>
<dbReference type="Proteomes" id="UP000239156">
    <property type="component" value="Unassembled WGS sequence"/>
</dbReference>
<dbReference type="VEuPathDB" id="FungiDB:PSTT_07449"/>
<accession>A0A2S4VGK8</accession>
<gene>
    <name evidence="1" type="ORF">PSTT_07449</name>
</gene>
<organism evidence="1 2">
    <name type="scientific">Puccinia striiformis</name>
    <dbReference type="NCBI Taxonomy" id="27350"/>
    <lineage>
        <taxon>Eukaryota</taxon>
        <taxon>Fungi</taxon>
        <taxon>Dikarya</taxon>
        <taxon>Basidiomycota</taxon>
        <taxon>Pucciniomycotina</taxon>
        <taxon>Pucciniomycetes</taxon>
        <taxon>Pucciniales</taxon>
        <taxon>Pucciniaceae</taxon>
        <taxon>Puccinia</taxon>
    </lineage>
</organism>
<reference evidence="1" key="1">
    <citation type="submission" date="2017-12" db="EMBL/GenBank/DDBJ databases">
        <title>Gene loss provides genomic basis for host adaptation in cereal stripe rust fungi.</title>
        <authorList>
            <person name="Xia C."/>
        </authorList>
    </citation>
    <scope>NUCLEOTIDE SEQUENCE [LARGE SCALE GENOMIC DNA]</scope>
    <source>
        <strain evidence="1">93-210</strain>
    </source>
</reference>